<feature type="signal peptide" evidence="2">
    <location>
        <begin position="1"/>
        <end position="22"/>
    </location>
</feature>
<dbReference type="EMBL" id="LAHO01000008">
    <property type="protein sequence ID" value="KKO45571.1"/>
    <property type="molecule type" value="Genomic_DNA"/>
</dbReference>
<evidence type="ECO:0000313" key="4">
    <source>
        <dbReference type="Proteomes" id="UP000034228"/>
    </source>
</evidence>
<gene>
    <name evidence="3" type="ORF">WG68_09290</name>
</gene>
<dbReference type="RefSeq" id="WP_046557416.1">
    <property type="nucleotide sequence ID" value="NZ_LAHO01000008.1"/>
</dbReference>
<dbReference type="STRING" id="336831.WG68_09290"/>
<dbReference type="Proteomes" id="UP000034228">
    <property type="component" value="Unassembled WGS sequence"/>
</dbReference>
<evidence type="ECO:0000256" key="2">
    <source>
        <dbReference type="SAM" id="SignalP"/>
    </source>
</evidence>
<name>A0A0M2V4K4_9GAMM</name>
<sequence>MKLIFMATILLSVGLNAEPAQQAELQQQVATLWQQQDYAAAKVLLADKVNRRTKDSWLLAALGRSELELGQTTEAEKLLARAIKAEPGNARYQFWFGRASCDSAQQAGMLSALGYARRCRKAFEQAVELAPEEASYLKALGKYYAQAPGVAGGDKQQALIIAGRLEQQDRLQGQLLKLEVLFSAEDVAAAEQLVAGSELLQSRPEPYFMRGIHLAQSRDYPAAMAEFSKASAKTVADEDGKRNRLLALYQLGRASVLAKSDPQQGIDALTEFLADGSMTSFNEWAQLRLSQLYLAQEQRQKAEAILKPLLAQTNDDNLKTEIKKIL</sequence>
<dbReference type="AlphaFoldDB" id="A0A0M2V4K4"/>
<evidence type="ECO:0000256" key="1">
    <source>
        <dbReference type="PROSITE-ProRule" id="PRU00339"/>
    </source>
</evidence>
<feature type="repeat" description="TPR" evidence="1">
    <location>
        <begin position="56"/>
        <end position="89"/>
    </location>
</feature>
<comment type="caution">
    <text evidence="3">The sequence shown here is derived from an EMBL/GenBank/DDBJ whole genome shotgun (WGS) entry which is preliminary data.</text>
</comment>
<keyword evidence="4" id="KW-1185">Reference proteome</keyword>
<dbReference type="InterPro" id="IPR019734">
    <property type="entry name" value="TPR_rpt"/>
</dbReference>
<keyword evidence="1" id="KW-0802">TPR repeat</keyword>
<evidence type="ECO:0000313" key="3">
    <source>
        <dbReference type="EMBL" id="KKO45571.1"/>
    </source>
</evidence>
<feature type="chain" id="PRO_5005644274" evidence="2">
    <location>
        <begin position="23"/>
        <end position="326"/>
    </location>
</feature>
<dbReference type="Gene3D" id="1.25.40.10">
    <property type="entry name" value="Tetratricopeptide repeat domain"/>
    <property type="match status" value="2"/>
</dbReference>
<organism evidence="3 4">
    <name type="scientific">Arsukibacterium ikkense</name>
    <dbReference type="NCBI Taxonomy" id="336831"/>
    <lineage>
        <taxon>Bacteria</taxon>
        <taxon>Pseudomonadati</taxon>
        <taxon>Pseudomonadota</taxon>
        <taxon>Gammaproteobacteria</taxon>
        <taxon>Chromatiales</taxon>
        <taxon>Chromatiaceae</taxon>
        <taxon>Arsukibacterium</taxon>
    </lineage>
</organism>
<protein>
    <submittedName>
        <fullName evidence="3">Uncharacterized protein</fullName>
    </submittedName>
</protein>
<dbReference type="PATRIC" id="fig|336831.14.peg.160"/>
<keyword evidence="2" id="KW-0732">Signal</keyword>
<dbReference type="PROSITE" id="PS50005">
    <property type="entry name" value="TPR"/>
    <property type="match status" value="1"/>
</dbReference>
<dbReference type="Pfam" id="PF14559">
    <property type="entry name" value="TPR_19"/>
    <property type="match status" value="1"/>
</dbReference>
<reference evidence="3 4" key="1">
    <citation type="submission" date="2015-03" db="EMBL/GenBank/DDBJ databases">
        <title>Draft genome sequences of two protease-producing strains of Arsukibacterium isolated from two cold and alkaline environments.</title>
        <authorList>
            <person name="Lylloff J.E."/>
            <person name="Skov L.B."/>
            <person name="Jepsen M."/>
            <person name="Hallin P.F."/>
            <person name="Sorensen S.J."/>
            <person name="Stougaard P."/>
            <person name="Glaring M.A."/>
        </authorList>
    </citation>
    <scope>NUCLEOTIDE SEQUENCE [LARGE SCALE GENOMIC DNA]</scope>
    <source>
        <strain evidence="3 4">GCM72</strain>
    </source>
</reference>
<proteinExistence type="predicted"/>
<dbReference type="SUPFAM" id="SSF48452">
    <property type="entry name" value="TPR-like"/>
    <property type="match status" value="1"/>
</dbReference>
<dbReference type="InterPro" id="IPR011990">
    <property type="entry name" value="TPR-like_helical_dom_sf"/>
</dbReference>
<accession>A0A0M2V4K4</accession>